<evidence type="ECO:0000313" key="1">
    <source>
        <dbReference type="EMBL" id="KAB1275396.1"/>
    </source>
</evidence>
<reference evidence="1 2" key="1">
    <citation type="journal article" date="2019" name="Mol. Ecol. Resour.">
        <title>Improving Illumina assemblies with Hi-C and long reads: an example with the North African dromedary.</title>
        <authorList>
            <person name="Elbers J.P."/>
            <person name="Rogers M.F."/>
            <person name="Perelman P.L."/>
            <person name="Proskuryakova A.A."/>
            <person name="Serdyukova N.A."/>
            <person name="Johnson W.E."/>
            <person name="Horin P."/>
            <person name="Corander J."/>
            <person name="Murphy D."/>
            <person name="Burger P.A."/>
        </authorList>
    </citation>
    <scope>NUCLEOTIDE SEQUENCE [LARGE SCALE GENOMIC DNA]</scope>
    <source>
        <strain evidence="1">Drom800</strain>
        <tissue evidence="1">Blood</tissue>
    </source>
</reference>
<comment type="caution">
    <text evidence="1">The sequence shown here is derived from an EMBL/GenBank/DDBJ whole genome shotgun (WGS) entry which is preliminary data.</text>
</comment>
<name>A0A5N4DWG1_CAMDR</name>
<protein>
    <submittedName>
        <fullName evidence="1">Uncharacterized protein</fullName>
    </submittedName>
</protein>
<accession>A0A5N4DWG1</accession>
<dbReference type="AlphaFoldDB" id="A0A5N4DWG1"/>
<dbReference type="Proteomes" id="UP000299084">
    <property type="component" value="Unassembled WGS sequence"/>
</dbReference>
<organism evidence="1 2">
    <name type="scientific">Camelus dromedarius</name>
    <name type="common">Dromedary</name>
    <name type="synonym">Arabian camel</name>
    <dbReference type="NCBI Taxonomy" id="9838"/>
    <lineage>
        <taxon>Eukaryota</taxon>
        <taxon>Metazoa</taxon>
        <taxon>Chordata</taxon>
        <taxon>Craniata</taxon>
        <taxon>Vertebrata</taxon>
        <taxon>Euteleostomi</taxon>
        <taxon>Mammalia</taxon>
        <taxon>Eutheria</taxon>
        <taxon>Laurasiatheria</taxon>
        <taxon>Artiodactyla</taxon>
        <taxon>Tylopoda</taxon>
        <taxon>Camelidae</taxon>
        <taxon>Camelus</taxon>
    </lineage>
</organism>
<gene>
    <name evidence="1" type="ORF">Cadr_000010594</name>
</gene>
<keyword evidence="2" id="KW-1185">Reference proteome</keyword>
<proteinExistence type="predicted"/>
<sequence length="121" mass="13464">MISSHVRIPDEKQTGPRSAGLRCLLALSSGPGRNRGWLLTDCWMNEMRQLARCAESRRGCTGSRAPTPAAVALRQAHQRKEGSRNYHGPSGLRYRSCEVMEVPGLQSLSRAQHLHPTMKDE</sequence>
<dbReference type="EMBL" id="JWIN03000008">
    <property type="protein sequence ID" value="KAB1275396.1"/>
    <property type="molecule type" value="Genomic_DNA"/>
</dbReference>
<evidence type="ECO:0000313" key="2">
    <source>
        <dbReference type="Proteomes" id="UP000299084"/>
    </source>
</evidence>